<sequence length="318" mass="34973">MAVQALSTVAATSKSINQLNCRGPDSFLWTKNPLEPKNLQCQWLGTPIKFSLQSKNFKQFLSKQCTIRADVSFVLPRGKPEPTVPIEKIPKWSAKAVKSFTMAELEARKLKYATTGTEALILGMLIEGTNFASKYLRANSITLLKFREETIKIVGKGDFYYCSPKEPPLTEDAQKALDWAFDEKLKSGVDYGCQKEQIANLTHNAEQLSLRNSDPNNGASEIKSETVERAAIPNLGSSDIKAVAADASAFSFGDDEGYECERVGPFSDSREITTTHVLLGVWSQQGSPGYKVLAALGFNDEKAKELENVISDPGFVDD</sequence>
<keyword evidence="4" id="KW-1185">Reference proteome</keyword>
<dbReference type="PANTHER" id="PTHR47016">
    <property type="entry name" value="ATP-DEPENDENT CLP PROTEASE ATP-BINDING SUBUNIT CLPT1, CHLOROPLASTIC"/>
    <property type="match status" value="1"/>
</dbReference>
<dbReference type="Gramene" id="PGSC0003DMT400010010">
    <property type="protein sequence ID" value="PGSC0003DMT400010010"/>
    <property type="gene ID" value="PGSC0003DMG400003923"/>
</dbReference>
<dbReference type="eggNOG" id="ENOG502RY68">
    <property type="taxonomic scope" value="Eukaryota"/>
</dbReference>
<keyword evidence="1" id="KW-0677">Repeat</keyword>
<accession>M0ZXB6</accession>
<dbReference type="FunCoup" id="M0ZXB6">
    <property type="interactions" value="1862"/>
</dbReference>
<evidence type="ECO:0000259" key="2">
    <source>
        <dbReference type="PROSITE" id="PS51903"/>
    </source>
</evidence>
<dbReference type="SUPFAM" id="SSF81923">
    <property type="entry name" value="Double Clp-N motif"/>
    <property type="match status" value="1"/>
</dbReference>
<name>M0ZXB6_SOLTU</name>
<dbReference type="InterPro" id="IPR036628">
    <property type="entry name" value="Clp_N_dom_sf"/>
</dbReference>
<dbReference type="InParanoid" id="M0ZXB6"/>
<evidence type="ECO:0000313" key="4">
    <source>
        <dbReference type="Proteomes" id="UP000011115"/>
    </source>
</evidence>
<dbReference type="InterPro" id="IPR044217">
    <property type="entry name" value="CLPT1/2"/>
</dbReference>
<proteinExistence type="predicted"/>
<dbReference type="OMA" id="SKQCTIR"/>
<dbReference type="PROSITE" id="PS51903">
    <property type="entry name" value="CLP_R"/>
    <property type="match status" value="1"/>
</dbReference>
<reference evidence="4" key="1">
    <citation type="journal article" date="2011" name="Nature">
        <title>Genome sequence and analysis of the tuber crop potato.</title>
        <authorList>
            <consortium name="The Potato Genome Sequencing Consortium"/>
        </authorList>
    </citation>
    <scope>NUCLEOTIDE SEQUENCE [LARGE SCALE GENOMIC DNA]</scope>
    <source>
        <strain evidence="4">cv. DM1-3 516 R44</strain>
    </source>
</reference>
<dbReference type="ExpressionAtlas" id="M0ZXB6">
    <property type="expression patterns" value="baseline and differential"/>
</dbReference>
<protein>
    <submittedName>
        <fullName evidence="3">ATP-dependent clp protease</fullName>
    </submittedName>
</protein>
<dbReference type="STRING" id="4113.M0ZXB6"/>
<dbReference type="GO" id="GO:0043424">
    <property type="term" value="F:protein histidine kinase binding"/>
    <property type="evidence" value="ECO:0007669"/>
    <property type="project" value="EnsemblPlants"/>
</dbReference>
<dbReference type="AlphaFoldDB" id="M0ZXB6"/>
<dbReference type="GO" id="GO:0009532">
    <property type="term" value="C:plastid stroma"/>
    <property type="evidence" value="ECO:0007669"/>
    <property type="project" value="EnsemblPlants"/>
</dbReference>
<gene>
    <name evidence="3" type="primary">LOC102603355</name>
</gene>
<dbReference type="EnsemblPlants" id="PGSC0003DMT400010010">
    <property type="protein sequence ID" value="PGSC0003DMT400010010"/>
    <property type="gene ID" value="PGSC0003DMG400003923"/>
</dbReference>
<evidence type="ECO:0000256" key="1">
    <source>
        <dbReference type="PROSITE-ProRule" id="PRU01251"/>
    </source>
</evidence>
<evidence type="ECO:0000313" key="3">
    <source>
        <dbReference type="EnsemblPlants" id="PGSC0003DMT400010010"/>
    </source>
</evidence>
<dbReference type="PANTHER" id="PTHR47016:SF4">
    <property type="entry name" value="ATP-DEPENDENT CLP PROTEASE ATP-BINDING SUBUNIT CLPT2, CHLOROPLASTIC-LIKE"/>
    <property type="match status" value="1"/>
</dbReference>
<feature type="domain" description="Clp R" evidence="2">
    <location>
        <begin position="89"/>
        <end position="314"/>
    </location>
</feature>
<dbReference type="InterPro" id="IPR004176">
    <property type="entry name" value="Clp_R_N"/>
</dbReference>
<organism evidence="3 4">
    <name type="scientific">Solanum tuberosum</name>
    <name type="common">Potato</name>
    <dbReference type="NCBI Taxonomy" id="4113"/>
    <lineage>
        <taxon>Eukaryota</taxon>
        <taxon>Viridiplantae</taxon>
        <taxon>Streptophyta</taxon>
        <taxon>Embryophyta</taxon>
        <taxon>Tracheophyta</taxon>
        <taxon>Spermatophyta</taxon>
        <taxon>Magnoliopsida</taxon>
        <taxon>eudicotyledons</taxon>
        <taxon>Gunneridae</taxon>
        <taxon>Pentapetalae</taxon>
        <taxon>asterids</taxon>
        <taxon>lamiids</taxon>
        <taxon>Solanales</taxon>
        <taxon>Solanaceae</taxon>
        <taxon>Solanoideae</taxon>
        <taxon>Solaneae</taxon>
        <taxon>Solanum</taxon>
    </lineage>
</organism>
<dbReference type="OrthoDB" id="2014724at2759"/>
<dbReference type="Proteomes" id="UP000011115">
    <property type="component" value="Unassembled WGS sequence"/>
</dbReference>
<dbReference type="Gene3D" id="1.10.1780.10">
    <property type="entry name" value="Clp, N-terminal domain"/>
    <property type="match status" value="1"/>
</dbReference>
<dbReference type="PaxDb" id="4113-PGSC0003DMT400010010"/>
<reference evidence="3" key="2">
    <citation type="submission" date="2015-06" db="UniProtKB">
        <authorList>
            <consortium name="EnsemblPlants"/>
        </authorList>
    </citation>
    <scope>IDENTIFICATION</scope>
    <source>
        <strain evidence="3">DM1-3 516 R44</strain>
    </source>
</reference>
<dbReference type="Pfam" id="PF02861">
    <property type="entry name" value="Clp_N"/>
    <property type="match status" value="1"/>
</dbReference>